<evidence type="ECO:0000313" key="3">
    <source>
        <dbReference type="EMBL" id="SBV90877.1"/>
    </source>
</evidence>
<dbReference type="PROSITE" id="PS50112">
    <property type="entry name" value="PAS"/>
    <property type="match status" value="1"/>
</dbReference>
<dbReference type="InterPro" id="IPR000014">
    <property type="entry name" value="PAS"/>
</dbReference>
<evidence type="ECO:0000259" key="2">
    <source>
        <dbReference type="PROSITE" id="PS50113"/>
    </source>
</evidence>
<accession>A0A212IUK8</accession>
<dbReference type="Gene3D" id="3.30.450.20">
    <property type="entry name" value="PAS domain"/>
    <property type="match status" value="1"/>
</dbReference>
<gene>
    <name evidence="3" type="ORF">KL86APRO_10055</name>
</gene>
<dbReference type="NCBIfam" id="TIGR00229">
    <property type="entry name" value="sensory_box"/>
    <property type="match status" value="1"/>
</dbReference>
<dbReference type="InterPro" id="IPR035965">
    <property type="entry name" value="PAS-like_dom_sf"/>
</dbReference>
<reference evidence="3" key="1">
    <citation type="submission" date="2016-04" db="EMBL/GenBank/DDBJ databases">
        <authorList>
            <person name="Evans L.H."/>
            <person name="Alamgir A."/>
            <person name="Owens N."/>
            <person name="Weber N.D."/>
            <person name="Virtaneva K."/>
            <person name="Barbian K."/>
            <person name="Babar A."/>
            <person name="Rosenke K."/>
        </authorList>
    </citation>
    <scope>NUCLEOTIDE SEQUENCE</scope>
    <source>
        <strain evidence="3">86</strain>
    </source>
</reference>
<protein>
    <submittedName>
        <fullName evidence="3">Globin</fullName>
    </submittedName>
</protein>
<dbReference type="Pfam" id="PF08448">
    <property type="entry name" value="PAS_4"/>
    <property type="match status" value="1"/>
</dbReference>
<name>A0A212IUK8_9PROT</name>
<feature type="domain" description="PAS" evidence="1">
    <location>
        <begin position="9"/>
        <end position="62"/>
    </location>
</feature>
<dbReference type="InterPro" id="IPR052155">
    <property type="entry name" value="Biofilm_reg_signaling"/>
</dbReference>
<dbReference type="InterPro" id="IPR000700">
    <property type="entry name" value="PAS-assoc_C"/>
</dbReference>
<dbReference type="InterPro" id="IPR013656">
    <property type="entry name" value="PAS_4"/>
</dbReference>
<dbReference type="CDD" id="cd00130">
    <property type="entry name" value="PAS"/>
    <property type="match status" value="1"/>
</dbReference>
<feature type="domain" description="PAC" evidence="2">
    <location>
        <begin position="82"/>
        <end position="139"/>
    </location>
</feature>
<dbReference type="SUPFAM" id="SSF55785">
    <property type="entry name" value="PYP-like sensor domain (PAS domain)"/>
    <property type="match status" value="1"/>
</dbReference>
<sequence>MTASALDFPDRVARALLESRSDAILATDRDGVIRFWNPGAERIFGFSAAQAEGRSLDIIVPEPLRARHWEGWTHAVAAGRSRYGEGELLSVPALTADGLRISVEFTIAMTFDAAGAVDGVVAVLRDATARFEEIRRLKRELAAWTGPAT</sequence>
<dbReference type="SMART" id="SM00091">
    <property type="entry name" value="PAS"/>
    <property type="match status" value="1"/>
</dbReference>
<organism evidence="3">
    <name type="scientific">uncultured Alphaproteobacteria bacterium</name>
    <dbReference type="NCBI Taxonomy" id="91750"/>
    <lineage>
        <taxon>Bacteria</taxon>
        <taxon>Pseudomonadati</taxon>
        <taxon>Pseudomonadota</taxon>
        <taxon>Alphaproteobacteria</taxon>
        <taxon>environmental samples</taxon>
    </lineage>
</organism>
<evidence type="ECO:0000259" key="1">
    <source>
        <dbReference type="PROSITE" id="PS50112"/>
    </source>
</evidence>
<dbReference type="PANTHER" id="PTHR44757:SF2">
    <property type="entry name" value="BIOFILM ARCHITECTURE MAINTENANCE PROTEIN MBAA"/>
    <property type="match status" value="1"/>
</dbReference>
<dbReference type="PROSITE" id="PS50113">
    <property type="entry name" value="PAC"/>
    <property type="match status" value="1"/>
</dbReference>
<proteinExistence type="predicted"/>
<dbReference type="EMBL" id="FLUO01000001">
    <property type="protein sequence ID" value="SBV90877.1"/>
    <property type="molecule type" value="Genomic_DNA"/>
</dbReference>
<dbReference type="AlphaFoldDB" id="A0A212IUK8"/>
<dbReference type="PANTHER" id="PTHR44757">
    <property type="entry name" value="DIGUANYLATE CYCLASE DGCP"/>
    <property type="match status" value="1"/>
</dbReference>